<dbReference type="GO" id="GO:0005737">
    <property type="term" value="C:cytoplasm"/>
    <property type="evidence" value="ECO:0007669"/>
    <property type="project" value="TreeGrafter"/>
</dbReference>
<accession>A0A538UB69</accession>
<feature type="domain" description="FlgD/Vpr Ig-like" evidence="4">
    <location>
        <begin position="838"/>
        <end position="901"/>
    </location>
</feature>
<dbReference type="GO" id="GO:0016020">
    <property type="term" value="C:membrane"/>
    <property type="evidence" value="ECO:0007669"/>
    <property type="project" value="TreeGrafter"/>
</dbReference>
<dbReference type="CDD" id="cd15482">
    <property type="entry name" value="Sialidase_non-viral"/>
    <property type="match status" value="2"/>
</dbReference>
<dbReference type="Gene3D" id="2.60.40.10">
    <property type="entry name" value="Immunoglobulins"/>
    <property type="match status" value="1"/>
</dbReference>
<comment type="caution">
    <text evidence="6">The sequence shown here is derived from an EMBL/GenBank/DDBJ whole genome shotgun (WGS) entry which is preliminary data.</text>
</comment>
<feature type="domain" description="Bacterial Ig-like" evidence="5">
    <location>
        <begin position="729"/>
        <end position="809"/>
    </location>
</feature>
<protein>
    <recommendedName>
        <fullName evidence="3">exo-alpha-sialidase</fullName>
        <ecNumber evidence="3">3.2.1.18</ecNumber>
    </recommendedName>
</protein>
<dbReference type="Gene3D" id="2.60.40.4070">
    <property type="match status" value="1"/>
</dbReference>
<dbReference type="Gene3D" id="2.120.10.10">
    <property type="match status" value="1"/>
</dbReference>
<dbReference type="GO" id="GO:0006689">
    <property type="term" value="P:ganglioside catabolic process"/>
    <property type="evidence" value="ECO:0007669"/>
    <property type="project" value="TreeGrafter"/>
</dbReference>
<name>A0A538UB69_UNCEI</name>
<evidence type="ECO:0000259" key="5">
    <source>
        <dbReference type="Pfam" id="PF16640"/>
    </source>
</evidence>
<dbReference type="InterPro" id="IPR025965">
    <property type="entry name" value="FlgD/Vpr_Ig-like"/>
</dbReference>
<dbReference type="Pfam" id="PF13860">
    <property type="entry name" value="FlgD_ig"/>
    <property type="match status" value="1"/>
</dbReference>
<evidence type="ECO:0000313" key="7">
    <source>
        <dbReference type="Proteomes" id="UP000319836"/>
    </source>
</evidence>
<proteinExistence type="inferred from homology"/>
<dbReference type="PANTHER" id="PTHR10628:SF30">
    <property type="entry name" value="EXO-ALPHA-SIALIDASE"/>
    <property type="match status" value="1"/>
</dbReference>
<dbReference type="PANTHER" id="PTHR10628">
    <property type="entry name" value="SIALIDASE"/>
    <property type="match status" value="1"/>
</dbReference>
<dbReference type="GO" id="GO:0004308">
    <property type="term" value="F:exo-alpha-sialidase activity"/>
    <property type="evidence" value="ECO:0007669"/>
    <property type="project" value="UniProtKB-EC"/>
</dbReference>
<evidence type="ECO:0000256" key="2">
    <source>
        <dbReference type="ARBA" id="ARBA00009348"/>
    </source>
</evidence>
<dbReference type="InterPro" id="IPR026444">
    <property type="entry name" value="Secre_tail"/>
</dbReference>
<organism evidence="6 7">
    <name type="scientific">Eiseniibacteriota bacterium</name>
    <dbReference type="NCBI Taxonomy" id="2212470"/>
    <lineage>
        <taxon>Bacteria</taxon>
        <taxon>Candidatus Eiseniibacteriota</taxon>
    </lineage>
</organism>
<sequence>MPVGPNGSSTLPTVTNGSVFGDPDVKFDPTRNVFFYSSIYVRPSDGREGVCVHVSNTAGTSWTGPREVTPSFITGQSGDKPFMDVYPNTGRILVTWTSFATTSSKILSAFSDDGGVTWSSAVQLVSAPITSMVQASEPRFLPGASNATSTAYVVWSNGTSTTRNIAMVRSVDGGSTWSSAVNIDGSSFTAEDQILGVDRVNSSPSMAIDYSTGRVYVVYQANNSQGEGDVALRTLIGAPAAGTRVLIDSNPGADRAQFLTAVAVDQSTHRVHVMWYDQDPKSSWDLTELMHTYSTDGGTTWSRPAPLFDRPFRAGVGNDTGQPNLGDYNQCVATNGVLQSLAGNTNEITEFSEGLPAKSLLSPDPYFDALAESQNVASLRVGAVSFTEGCASGVNGFLDPGETGWFTFPLENYVNNAKDSPTTYTNVAATLSSSTPGVAISGATQSYGSIAPLATVSNGTPFRVQLSTGFTAGDYVHLSLTVNSDQGSIQRSYLLATGSPVSSTTLISENFESVAVPALPAGWSAQVGAGTSDPWVTSQSGFGGLSGKYAFHGEGTSSEWMRLWSPVVTVPSLGPDAYVTLDFDLAYNTEIDATKLIQAFDGLTLRITDVTGVTPATALRSVLAEAFAERITTGTFDGFPKHLPRSNDANYFEDMSVWAGTSGTPLHVSMKFPGAGMVGRDVQLRFEYTQDASAVCASGTCGVAIDNVVLKAVSPGTQFVATSTSTSVTSDHNPWPAGRPLNLTATVTPSTTSGSVEFFDGANSLGTAPVVSGSATLTTSALTEGTHDVTGSYSGDACDLASTSGIYSQVISSPVGVASAMPLAYAIERVVPNPATRKAAVTFALPREGHVALDIYDLHGRLVHRLASSPFAAGEYTVVWDLADDDGKAAGAGVYFVRLSAGGLSRTARFAIVP</sequence>
<dbReference type="GO" id="GO:0009313">
    <property type="term" value="P:oligosaccharide catabolic process"/>
    <property type="evidence" value="ECO:0007669"/>
    <property type="project" value="TreeGrafter"/>
</dbReference>
<dbReference type="NCBIfam" id="TIGR04183">
    <property type="entry name" value="Por_Secre_tail"/>
    <property type="match status" value="1"/>
</dbReference>
<comment type="catalytic activity">
    <reaction evidence="1">
        <text>Hydrolysis of alpha-(2-&gt;3)-, alpha-(2-&gt;6)-, alpha-(2-&gt;8)- glycosidic linkages of terminal sialic acid residues in oligosaccharides, glycoproteins, glycolipids, colominic acid and synthetic substrates.</text>
        <dbReference type="EC" id="3.2.1.18"/>
    </reaction>
</comment>
<reference evidence="6 7" key="1">
    <citation type="journal article" date="2019" name="Nat. Microbiol.">
        <title>Mediterranean grassland soil C-N compound turnover is dependent on rainfall and depth, and is mediated by genomically divergent microorganisms.</title>
        <authorList>
            <person name="Diamond S."/>
            <person name="Andeer P.F."/>
            <person name="Li Z."/>
            <person name="Crits-Christoph A."/>
            <person name="Burstein D."/>
            <person name="Anantharaman K."/>
            <person name="Lane K.R."/>
            <person name="Thomas B.C."/>
            <person name="Pan C."/>
            <person name="Northen T.R."/>
            <person name="Banfield J.F."/>
        </authorList>
    </citation>
    <scope>NUCLEOTIDE SEQUENCE [LARGE SCALE GENOMIC DNA]</scope>
    <source>
        <strain evidence="6">WS_10</strain>
    </source>
</reference>
<dbReference type="InterPro" id="IPR032109">
    <property type="entry name" value="Big_3_5"/>
</dbReference>
<dbReference type="InterPro" id="IPR013783">
    <property type="entry name" value="Ig-like_fold"/>
</dbReference>
<dbReference type="Pfam" id="PF16640">
    <property type="entry name" value="Big_3_5"/>
    <property type="match status" value="1"/>
</dbReference>
<evidence type="ECO:0000259" key="4">
    <source>
        <dbReference type="Pfam" id="PF13860"/>
    </source>
</evidence>
<evidence type="ECO:0000313" key="6">
    <source>
        <dbReference type="EMBL" id="TMQ73135.1"/>
    </source>
</evidence>
<dbReference type="AlphaFoldDB" id="A0A538UB69"/>
<dbReference type="SUPFAM" id="SSF50939">
    <property type="entry name" value="Sialidases"/>
    <property type="match status" value="1"/>
</dbReference>
<dbReference type="InterPro" id="IPR036278">
    <property type="entry name" value="Sialidase_sf"/>
</dbReference>
<gene>
    <name evidence="6" type="ORF">E6K80_00900</name>
</gene>
<evidence type="ECO:0000256" key="1">
    <source>
        <dbReference type="ARBA" id="ARBA00000427"/>
    </source>
</evidence>
<evidence type="ECO:0000256" key="3">
    <source>
        <dbReference type="ARBA" id="ARBA00012733"/>
    </source>
</evidence>
<dbReference type="InterPro" id="IPR026856">
    <property type="entry name" value="Sialidase_fam"/>
</dbReference>
<comment type="similarity">
    <text evidence="2">Belongs to the glycosyl hydrolase 33 family.</text>
</comment>
<dbReference type="Proteomes" id="UP000319836">
    <property type="component" value="Unassembled WGS sequence"/>
</dbReference>
<dbReference type="EMBL" id="VBPA01000022">
    <property type="protein sequence ID" value="TMQ73135.1"/>
    <property type="molecule type" value="Genomic_DNA"/>
</dbReference>
<dbReference type="EC" id="3.2.1.18" evidence="3"/>